<keyword evidence="2" id="KW-0805">Transcription regulation</keyword>
<keyword evidence="3" id="KW-0809">Transit peptide</keyword>
<dbReference type="InterPro" id="IPR003690">
    <property type="entry name" value="MTERF"/>
</dbReference>
<dbReference type="Pfam" id="PF02536">
    <property type="entry name" value="mTERF"/>
    <property type="match status" value="2"/>
</dbReference>
<proteinExistence type="inferred from homology"/>
<keyword evidence="2" id="KW-0806">Transcription termination</keyword>
<reference evidence="6 7" key="1">
    <citation type="journal article" date="2020" name="bioRxiv">
        <title>Sequence and annotation of 42 cannabis genomes reveals extensive copy number variation in cannabinoid synthesis and pathogen resistance genes.</title>
        <authorList>
            <person name="Mckernan K.J."/>
            <person name="Helbert Y."/>
            <person name="Kane L.T."/>
            <person name="Ebling H."/>
            <person name="Zhang L."/>
            <person name="Liu B."/>
            <person name="Eaton Z."/>
            <person name="Mclaughlin S."/>
            <person name="Kingan S."/>
            <person name="Baybayan P."/>
            <person name="Concepcion G."/>
            <person name="Jordan M."/>
            <person name="Riva A."/>
            <person name="Barbazuk W."/>
            <person name="Harkins T."/>
        </authorList>
    </citation>
    <scope>NUCLEOTIDE SEQUENCE [LARGE SCALE GENOMIC DNA]</scope>
    <source>
        <strain evidence="6 7">cv. Jamaican Lion 4</strain>
        <strain evidence="5">Father</strain>
        <strain evidence="4">Mother</strain>
        <tissue evidence="4">Leaf</tissue>
    </source>
</reference>
<evidence type="ECO:0000313" key="5">
    <source>
        <dbReference type="EMBL" id="KAF4395059.1"/>
    </source>
</evidence>
<evidence type="ECO:0000256" key="1">
    <source>
        <dbReference type="ARBA" id="ARBA00007692"/>
    </source>
</evidence>
<dbReference type="EMBL" id="JAATIQ010000041">
    <property type="protein sequence ID" value="KAF4395059.1"/>
    <property type="molecule type" value="Genomic_DNA"/>
</dbReference>
<keyword evidence="7" id="KW-1185">Reference proteome</keyword>
<dbReference type="GO" id="GO:0003676">
    <property type="term" value="F:nucleic acid binding"/>
    <property type="evidence" value="ECO:0007669"/>
    <property type="project" value="InterPro"/>
</dbReference>
<gene>
    <name evidence="4" type="ORF">F8388_007676</name>
    <name evidence="5" type="ORF">G4B88_017929</name>
</gene>
<dbReference type="PANTHER" id="PTHR13068">
    <property type="entry name" value="CGI-12 PROTEIN-RELATED"/>
    <property type="match status" value="1"/>
</dbReference>
<accession>A0A7J6DRG8</accession>
<organism evidence="4 6">
    <name type="scientific">Cannabis sativa</name>
    <name type="common">Hemp</name>
    <name type="synonym">Marijuana</name>
    <dbReference type="NCBI Taxonomy" id="3483"/>
    <lineage>
        <taxon>Eukaryota</taxon>
        <taxon>Viridiplantae</taxon>
        <taxon>Streptophyta</taxon>
        <taxon>Embryophyta</taxon>
        <taxon>Tracheophyta</taxon>
        <taxon>Spermatophyta</taxon>
        <taxon>Magnoliopsida</taxon>
        <taxon>eudicotyledons</taxon>
        <taxon>Gunneridae</taxon>
        <taxon>Pentapetalae</taxon>
        <taxon>rosids</taxon>
        <taxon>fabids</taxon>
        <taxon>Rosales</taxon>
        <taxon>Cannabaceae</taxon>
        <taxon>Cannabis</taxon>
    </lineage>
</organism>
<name>A0A7J6DRG8_CANSA</name>
<dbReference type="Proteomes" id="UP000583929">
    <property type="component" value="Unassembled WGS sequence"/>
</dbReference>
<comment type="caution">
    <text evidence="4">The sequence shown here is derived from an EMBL/GenBank/DDBJ whole genome shotgun (WGS) entry which is preliminary data.</text>
</comment>
<protein>
    <submittedName>
        <fullName evidence="4">Uncharacterized protein</fullName>
    </submittedName>
</protein>
<sequence length="479" mass="54342">MLRLICKRLSLVKPTASPITHGFSLSSSFIRPMSELSSSNDRQTFTVSYLQNSCGLSHNSAIVASKKLLFENSEQPDSVLELLRGQGLTKSQIEKIIVTRPQLLEADLENTLRPKMEFLESLGFSGASMVNLLTKEPRVLDCDLVDSVQLFRAHGFSNEQIKALTIKRASLHFYNVNNTVKKLEYFKFMGFSDEDIARIVSSEPYILERSLENQIIPCIEVLKRVLGTDDNVRKVIKACYWILEYNLEKMLVPNISLLKSHGVPEDLIVKLFTTHPRTLLLRSQKFNEILAKVVELGFKPNTLLFVLAIRSMAVMSKALWEKKVETYKSFGLTKDQVDLAFKLQPMCMLTSEKKIKKVMHFLIDKLNMEASMICKNPNLLMLSLEKRLIPRSSVLQLLISSGFLKKDVNIIYYLRMTEPIFVEKLVRKHMKALPEVVSAHEGKVGMHIGAGSFKECFTCSILDLRLIPVKGGQESDGHL</sequence>
<dbReference type="SMART" id="SM00733">
    <property type="entry name" value="Mterf"/>
    <property type="match status" value="8"/>
</dbReference>
<dbReference type="InterPro" id="IPR038538">
    <property type="entry name" value="MTERF_sf"/>
</dbReference>
<evidence type="ECO:0000256" key="2">
    <source>
        <dbReference type="ARBA" id="ARBA00022472"/>
    </source>
</evidence>
<dbReference type="Proteomes" id="UP000525078">
    <property type="component" value="Unassembled WGS sequence"/>
</dbReference>
<dbReference type="AlphaFoldDB" id="A0A7J6DRG8"/>
<evidence type="ECO:0000313" key="7">
    <source>
        <dbReference type="Proteomes" id="UP000583929"/>
    </source>
</evidence>
<evidence type="ECO:0000313" key="4">
    <source>
        <dbReference type="EMBL" id="KAF4348692.1"/>
    </source>
</evidence>
<dbReference type="PANTHER" id="PTHR13068:SF120">
    <property type="entry name" value="TRANSCRIPTION TERMINATION FACTOR MTERF2, CHLOROPLASTIC-LIKE ISOFORM X1"/>
    <property type="match status" value="1"/>
</dbReference>
<comment type="similarity">
    <text evidence="1">Belongs to the mTERF family.</text>
</comment>
<evidence type="ECO:0000256" key="3">
    <source>
        <dbReference type="ARBA" id="ARBA00022946"/>
    </source>
</evidence>
<dbReference type="GO" id="GO:0006353">
    <property type="term" value="P:DNA-templated transcription termination"/>
    <property type="evidence" value="ECO:0007669"/>
    <property type="project" value="UniProtKB-KW"/>
</dbReference>
<evidence type="ECO:0000313" key="6">
    <source>
        <dbReference type="Proteomes" id="UP000525078"/>
    </source>
</evidence>
<dbReference type="FunFam" id="1.25.70.10:FF:000001">
    <property type="entry name" value="Mitochondrial transcription termination factor-like"/>
    <property type="match status" value="1"/>
</dbReference>
<dbReference type="EMBL" id="JAATIP010000433">
    <property type="protein sequence ID" value="KAF4348692.1"/>
    <property type="molecule type" value="Genomic_DNA"/>
</dbReference>
<dbReference type="Gene3D" id="1.25.70.10">
    <property type="entry name" value="Transcription termination factor 3, mitochondrial"/>
    <property type="match status" value="2"/>
</dbReference>
<keyword evidence="2" id="KW-0804">Transcription</keyword>